<dbReference type="EMBL" id="OBQI01000005">
    <property type="protein sequence ID" value="SOC50521.1"/>
    <property type="molecule type" value="Genomic_DNA"/>
</dbReference>
<dbReference type="InterPro" id="IPR001296">
    <property type="entry name" value="Glyco_trans_1"/>
</dbReference>
<feature type="domain" description="Trehalose synthase N-terminal" evidence="8">
    <location>
        <begin position="41"/>
        <end position="191"/>
    </location>
</feature>
<evidence type="ECO:0000256" key="4">
    <source>
        <dbReference type="ARBA" id="ARBA00022676"/>
    </source>
</evidence>
<dbReference type="PANTHER" id="PTHR47779">
    <property type="entry name" value="SYNTHASE (CCG-9), PUTATIVE (AFU_ORTHOLOGUE AFUA_3G12100)-RELATED"/>
    <property type="match status" value="1"/>
</dbReference>
<dbReference type="Pfam" id="PF21269">
    <property type="entry name" value="TreT_GT1"/>
    <property type="match status" value="1"/>
</dbReference>
<keyword evidence="4" id="KW-0328">Glycosyltransferase</keyword>
<evidence type="ECO:0000256" key="6">
    <source>
        <dbReference type="ARBA" id="ARBA00023277"/>
    </source>
</evidence>
<evidence type="ECO:0000259" key="7">
    <source>
        <dbReference type="Pfam" id="PF00534"/>
    </source>
</evidence>
<dbReference type="Proteomes" id="UP000219435">
    <property type="component" value="Unassembled WGS sequence"/>
</dbReference>
<comment type="similarity">
    <text evidence="1">Belongs to the glycosyltransferase group 1 family. Glycosyltransferase 4 subfamily.</text>
</comment>
<name>A0A285VDG3_9ACTN</name>
<dbReference type="InterPro" id="IPR052078">
    <property type="entry name" value="Trehalose_Metab_GTase"/>
</dbReference>
<gene>
    <name evidence="9" type="ORF">SAMN05660748_3271</name>
</gene>
<dbReference type="PANTHER" id="PTHR47779:SF1">
    <property type="entry name" value="SYNTHASE (CCG-9), PUTATIVE (AFU_ORTHOLOGUE AFUA_3G12100)-RELATED"/>
    <property type="match status" value="1"/>
</dbReference>
<sequence>MPVASIPLQRFEPVLDAQTYRSVLDHARWARELFAGRALWNVNSTARGGGVAEMVQSLLAYARGQGVDARWEVISGRPEFFTVTKRLHNFLHGAAGDGLALDDAAREVYEATTRANAEEFAGRVSPDDVVLLHDPQTAGMIPVLKALGVPVVWRCHVGIDRPGPVATQAWNFLRGYVRQADAYVFSRPQYVWADLDPARTVLIPPSIDAFSAKNQTLTDDTVEAVLAVGGLQQDGRHLAEAGFTRIDGSPGRVERRAEIDEGRPLTRTDPVVLQVSRWDRLKDPLGVISGFVQHVVPHTDAHLVYAGPSVEAVADDPEGQQVLDEARDLFARLPAAAQERVHLVSLPMADLEENAAMVNALQRRADVIVQKSIAEGFGLTVAEAMWKSRPVVASRIGGIQDQIEHPHSGLLVDDPADLAAYGSAVSGLVGDGARAAGIGRAGRLRVTANYLGTRSLVQYTELFGQLLKPR</sequence>
<dbReference type="SUPFAM" id="SSF53756">
    <property type="entry name" value="UDP-Glycosyltransferase/glycogen phosphorylase"/>
    <property type="match status" value="1"/>
</dbReference>
<dbReference type="InterPro" id="IPR049438">
    <property type="entry name" value="TreT_GT1"/>
</dbReference>
<keyword evidence="10" id="KW-1185">Reference proteome</keyword>
<evidence type="ECO:0000256" key="5">
    <source>
        <dbReference type="ARBA" id="ARBA00022679"/>
    </source>
</evidence>
<comment type="subunit">
    <text evidence="2">Homodimer.</text>
</comment>
<protein>
    <submittedName>
        <fullName evidence="9">Trehalose synthase</fullName>
    </submittedName>
</protein>
<reference evidence="10" key="1">
    <citation type="submission" date="2017-08" db="EMBL/GenBank/DDBJ databases">
        <authorList>
            <person name="Varghese N."/>
            <person name="Submissions S."/>
        </authorList>
    </citation>
    <scope>NUCLEOTIDE SEQUENCE [LARGE SCALE GENOMIC DNA]</scope>
    <source>
        <strain evidence="10">DSM 4725</strain>
    </source>
</reference>
<evidence type="ECO:0000256" key="3">
    <source>
        <dbReference type="ARBA" id="ARBA00022526"/>
    </source>
</evidence>
<dbReference type="Pfam" id="PF00534">
    <property type="entry name" value="Glycos_transf_1"/>
    <property type="match status" value="1"/>
</dbReference>
<dbReference type="GO" id="GO:0016757">
    <property type="term" value="F:glycosyltransferase activity"/>
    <property type="evidence" value="ECO:0007669"/>
    <property type="project" value="UniProtKB-KW"/>
</dbReference>
<dbReference type="GO" id="GO:0006006">
    <property type="term" value="P:glucose metabolic process"/>
    <property type="evidence" value="ECO:0007669"/>
    <property type="project" value="UniProtKB-KW"/>
</dbReference>
<evidence type="ECO:0000259" key="8">
    <source>
        <dbReference type="Pfam" id="PF21269"/>
    </source>
</evidence>
<accession>A0A285VDG3</accession>
<keyword evidence="5" id="KW-0808">Transferase</keyword>
<proteinExistence type="inferred from homology"/>
<feature type="domain" description="Glycosyl transferase family 1" evidence="7">
    <location>
        <begin position="262"/>
        <end position="441"/>
    </location>
</feature>
<evidence type="ECO:0000313" key="9">
    <source>
        <dbReference type="EMBL" id="SOC50521.1"/>
    </source>
</evidence>
<keyword evidence="3" id="KW-0313">Glucose metabolism</keyword>
<dbReference type="AlphaFoldDB" id="A0A285VDG3"/>
<evidence type="ECO:0000313" key="10">
    <source>
        <dbReference type="Proteomes" id="UP000219435"/>
    </source>
</evidence>
<evidence type="ECO:0000256" key="2">
    <source>
        <dbReference type="ARBA" id="ARBA00011738"/>
    </source>
</evidence>
<evidence type="ECO:0000256" key="1">
    <source>
        <dbReference type="ARBA" id="ARBA00009481"/>
    </source>
</evidence>
<organism evidence="9 10">
    <name type="scientific">Blastococcus aggregatus</name>
    <dbReference type="NCBI Taxonomy" id="38502"/>
    <lineage>
        <taxon>Bacteria</taxon>
        <taxon>Bacillati</taxon>
        <taxon>Actinomycetota</taxon>
        <taxon>Actinomycetes</taxon>
        <taxon>Geodermatophilales</taxon>
        <taxon>Geodermatophilaceae</taxon>
        <taxon>Blastococcus</taxon>
    </lineage>
</organism>
<keyword evidence="6" id="KW-0119">Carbohydrate metabolism</keyword>
<dbReference type="Gene3D" id="3.40.50.2000">
    <property type="entry name" value="Glycogen Phosphorylase B"/>
    <property type="match status" value="2"/>
</dbReference>